<evidence type="ECO:0000313" key="3">
    <source>
        <dbReference type="Proteomes" id="UP001345013"/>
    </source>
</evidence>
<feature type="compositionally biased region" description="Basic and acidic residues" evidence="1">
    <location>
        <begin position="154"/>
        <end position="169"/>
    </location>
</feature>
<reference evidence="2 3" key="1">
    <citation type="submission" date="2023-08" db="EMBL/GenBank/DDBJ databases">
        <title>Black Yeasts Isolated from many extreme environments.</title>
        <authorList>
            <person name="Coleine C."/>
            <person name="Stajich J.E."/>
            <person name="Selbmann L."/>
        </authorList>
    </citation>
    <scope>NUCLEOTIDE SEQUENCE [LARGE SCALE GENOMIC DNA]</scope>
    <source>
        <strain evidence="2 3">CCFEE 5885</strain>
    </source>
</reference>
<sequence length="214" mass="22949">MAGLTPLPQTVLHTSTRLTHGEAYNLLSTFLEESQTNPAYRPDAILTQHGVQASSVGEGQRVGGVEFNYGDGRGKRRKLEARGQGAGTGMGEFTSSPPVVEDRSTQNGYGQEEVVGVEGVDGEDQSALVGQETGDWQDKEDYEHAQIDQTVDLGGKDPAGEGIEGRNDDLGVASVPGGGRSNAEKEARKLAKKDRNKKEKHDRASDRQKQRSTG</sequence>
<dbReference type="Proteomes" id="UP001345013">
    <property type="component" value="Unassembled WGS sequence"/>
</dbReference>
<feature type="compositionally biased region" description="Basic and acidic residues" evidence="1">
    <location>
        <begin position="196"/>
        <end position="214"/>
    </location>
</feature>
<gene>
    <name evidence="2" type="ORF">LTR24_007597</name>
</gene>
<protein>
    <submittedName>
        <fullName evidence="2">Uncharacterized protein</fullName>
    </submittedName>
</protein>
<evidence type="ECO:0000256" key="1">
    <source>
        <dbReference type="SAM" id="MobiDB-lite"/>
    </source>
</evidence>
<organism evidence="2 3">
    <name type="scientific">Lithohypha guttulata</name>
    <dbReference type="NCBI Taxonomy" id="1690604"/>
    <lineage>
        <taxon>Eukaryota</taxon>
        <taxon>Fungi</taxon>
        <taxon>Dikarya</taxon>
        <taxon>Ascomycota</taxon>
        <taxon>Pezizomycotina</taxon>
        <taxon>Eurotiomycetes</taxon>
        <taxon>Chaetothyriomycetidae</taxon>
        <taxon>Chaetothyriales</taxon>
        <taxon>Trichomeriaceae</taxon>
        <taxon>Lithohypha</taxon>
    </lineage>
</organism>
<proteinExistence type="predicted"/>
<feature type="compositionally biased region" description="Basic and acidic residues" evidence="1">
    <location>
        <begin position="136"/>
        <end position="146"/>
    </location>
</feature>
<comment type="caution">
    <text evidence="2">The sequence shown here is derived from an EMBL/GenBank/DDBJ whole genome shotgun (WGS) entry which is preliminary data.</text>
</comment>
<dbReference type="EMBL" id="JAVRRG010000116">
    <property type="protein sequence ID" value="KAK5084099.1"/>
    <property type="molecule type" value="Genomic_DNA"/>
</dbReference>
<evidence type="ECO:0000313" key="2">
    <source>
        <dbReference type="EMBL" id="KAK5084099.1"/>
    </source>
</evidence>
<accession>A0ABR0K2L4</accession>
<feature type="region of interest" description="Disordered" evidence="1">
    <location>
        <begin position="75"/>
        <end position="214"/>
    </location>
</feature>
<keyword evidence="3" id="KW-1185">Reference proteome</keyword>
<name>A0ABR0K2L4_9EURO</name>